<dbReference type="SMART" id="SM00986">
    <property type="entry name" value="UDG"/>
    <property type="match status" value="1"/>
</dbReference>
<dbReference type="PANTHER" id="PTHR42160">
    <property type="entry name" value="URACIL-DNA GLYCOSYLASE SUPERFAMILY PROTEIN"/>
    <property type="match status" value="1"/>
</dbReference>
<protein>
    <submittedName>
        <fullName evidence="2">Uracil-DNA glycosylase family protein</fullName>
    </submittedName>
</protein>
<dbReference type="CDD" id="cd10033">
    <property type="entry name" value="UDG_like"/>
    <property type="match status" value="1"/>
</dbReference>
<evidence type="ECO:0000259" key="1">
    <source>
        <dbReference type="SMART" id="SM00986"/>
    </source>
</evidence>
<feature type="domain" description="Uracil-DNA glycosylase-like" evidence="1">
    <location>
        <begin position="25"/>
        <end position="184"/>
    </location>
</feature>
<organism evidence="2 3">
    <name type="scientific">Litorilituus lipolyticus</name>
    <dbReference type="NCBI Taxonomy" id="2491017"/>
    <lineage>
        <taxon>Bacteria</taxon>
        <taxon>Pseudomonadati</taxon>
        <taxon>Pseudomonadota</taxon>
        <taxon>Gammaproteobacteria</taxon>
        <taxon>Alteromonadales</taxon>
        <taxon>Colwelliaceae</taxon>
        <taxon>Litorilituus</taxon>
    </lineage>
</organism>
<dbReference type="InterPro" id="IPR036895">
    <property type="entry name" value="Uracil-DNA_glycosylase-like_sf"/>
</dbReference>
<keyword evidence="3" id="KW-1185">Reference proteome</keyword>
<gene>
    <name evidence="2" type="ORF">EPA86_13155</name>
</gene>
<dbReference type="OrthoDB" id="9789139at2"/>
<dbReference type="InterPro" id="IPR047124">
    <property type="entry name" value="HI_0220.2"/>
</dbReference>
<dbReference type="Proteomes" id="UP000315303">
    <property type="component" value="Unassembled WGS sequence"/>
</dbReference>
<evidence type="ECO:0000313" key="2">
    <source>
        <dbReference type="EMBL" id="TPH14048.1"/>
    </source>
</evidence>
<dbReference type="SMART" id="SM00987">
    <property type="entry name" value="UreE_C"/>
    <property type="match status" value="1"/>
</dbReference>
<proteinExistence type="predicted"/>
<dbReference type="InterPro" id="IPR005122">
    <property type="entry name" value="Uracil-DNA_glycosylase-like"/>
</dbReference>
<accession>A0A502KQT9</accession>
<evidence type="ECO:0000313" key="3">
    <source>
        <dbReference type="Proteomes" id="UP000315303"/>
    </source>
</evidence>
<comment type="caution">
    <text evidence="2">The sequence shown here is derived from an EMBL/GenBank/DDBJ whole genome shotgun (WGS) entry which is preliminary data.</text>
</comment>
<sequence>MNNLFSQIQQCQLCANQLPLGAKPILQFSSESKILIAGQAPGIKTHPQGIPFDDKSGERLRNWLGVKRDEFYNDKLFAIIPMSFCYPGKGKSGDLPPLPLCAKTWRNEVMSSLKHIELTIILGKYAIAWHLQKSISVTELVKQNLNATGLILPSHIVLPHPSPRNNIWLKKNPWFDSQVIPSLQNTVKSIIGVQNTQDKIKI</sequence>
<dbReference type="RefSeq" id="WP_140604324.1">
    <property type="nucleotide sequence ID" value="NZ_SAWY01000027.1"/>
</dbReference>
<dbReference type="PANTHER" id="PTHR42160:SF1">
    <property type="entry name" value="URACIL-DNA GLYCOSYLASE SUPERFAMILY PROTEIN"/>
    <property type="match status" value="1"/>
</dbReference>
<dbReference type="Gene3D" id="3.40.470.10">
    <property type="entry name" value="Uracil-DNA glycosylase-like domain"/>
    <property type="match status" value="1"/>
</dbReference>
<dbReference type="Pfam" id="PF03167">
    <property type="entry name" value="UDG"/>
    <property type="match status" value="1"/>
</dbReference>
<name>A0A502KQT9_9GAMM</name>
<reference evidence="2 3" key="1">
    <citation type="submission" date="2019-01" db="EMBL/GenBank/DDBJ databases">
        <title>Litorilituus lipolytica sp. nov., isolated from intertidal sand of the Yellow Sea in China.</title>
        <authorList>
            <person name="Liu A."/>
        </authorList>
    </citation>
    <scope>NUCLEOTIDE SEQUENCE [LARGE SCALE GENOMIC DNA]</scope>
    <source>
        <strain evidence="2 3">RZ04</strain>
    </source>
</reference>
<dbReference type="SUPFAM" id="SSF52141">
    <property type="entry name" value="Uracil-DNA glycosylase-like"/>
    <property type="match status" value="1"/>
</dbReference>
<dbReference type="AlphaFoldDB" id="A0A502KQT9"/>
<dbReference type="EMBL" id="SAWY01000027">
    <property type="protein sequence ID" value="TPH14048.1"/>
    <property type="molecule type" value="Genomic_DNA"/>
</dbReference>